<protein>
    <submittedName>
        <fullName evidence="1">Secreted protein</fullName>
    </submittedName>
</protein>
<proteinExistence type="predicted"/>
<reference evidence="1" key="1">
    <citation type="submission" date="2017-02" db="UniProtKB">
        <authorList>
            <consortium name="WormBaseParasite"/>
        </authorList>
    </citation>
    <scope>IDENTIFICATION</scope>
</reference>
<organism evidence="1">
    <name type="scientific">Brugia timori</name>
    <dbReference type="NCBI Taxonomy" id="42155"/>
    <lineage>
        <taxon>Eukaryota</taxon>
        <taxon>Metazoa</taxon>
        <taxon>Ecdysozoa</taxon>
        <taxon>Nematoda</taxon>
        <taxon>Chromadorea</taxon>
        <taxon>Rhabditida</taxon>
        <taxon>Spirurina</taxon>
        <taxon>Spiruromorpha</taxon>
        <taxon>Filarioidea</taxon>
        <taxon>Onchocercidae</taxon>
        <taxon>Brugia</taxon>
    </lineage>
</organism>
<evidence type="ECO:0000313" key="1">
    <source>
        <dbReference type="WBParaSite" id="BTMF_0000464101-mRNA-1"/>
    </source>
</evidence>
<accession>A0A0R3QE55</accession>
<dbReference type="AlphaFoldDB" id="A0A0R3QE55"/>
<name>A0A0R3QE55_9BILA</name>
<sequence>LLLLGILMLLLLLLLLLLLRMINHLHRVSTRFNFHYHITTILWRSINILHRWLRSTCYTCCVAVPLAACACRFCKIIE</sequence>
<dbReference type="WBParaSite" id="BTMF_0000464101-mRNA-1">
    <property type="protein sequence ID" value="BTMF_0000464101-mRNA-1"/>
    <property type="gene ID" value="BTMF_0000464101"/>
</dbReference>